<feature type="transmembrane region" description="Helical" evidence="7">
    <location>
        <begin position="334"/>
        <end position="357"/>
    </location>
</feature>
<evidence type="ECO:0000256" key="7">
    <source>
        <dbReference type="SAM" id="Phobius"/>
    </source>
</evidence>
<accession>A0AAD3Y891</accession>
<dbReference type="Gene3D" id="1.20.1250.20">
    <property type="entry name" value="MFS general substrate transporter like domains"/>
    <property type="match status" value="1"/>
</dbReference>
<keyword evidence="3 7" id="KW-0812">Transmembrane</keyword>
<evidence type="ECO:0000256" key="1">
    <source>
        <dbReference type="ARBA" id="ARBA00004127"/>
    </source>
</evidence>
<feature type="transmembrane region" description="Helical" evidence="7">
    <location>
        <begin position="134"/>
        <end position="160"/>
    </location>
</feature>
<feature type="transmembrane region" description="Helical" evidence="7">
    <location>
        <begin position="295"/>
        <end position="313"/>
    </location>
</feature>
<organism evidence="9 10">
    <name type="scientific">Cutaneotrichosporon spelunceum</name>
    <dbReference type="NCBI Taxonomy" id="1672016"/>
    <lineage>
        <taxon>Eukaryota</taxon>
        <taxon>Fungi</taxon>
        <taxon>Dikarya</taxon>
        <taxon>Basidiomycota</taxon>
        <taxon>Agaricomycotina</taxon>
        <taxon>Tremellomycetes</taxon>
        <taxon>Trichosporonales</taxon>
        <taxon>Trichosporonaceae</taxon>
        <taxon>Cutaneotrichosporon</taxon>
    </lineage>
</organism>
<keyword evidence="4 7" id="KW-1133">Transmembrane helix</keyword>
<feature type="compositionally biased region" description="Polar residues" evidence="6">
    <location>
        <begin position="37"/>
        <end position="50"/>
    </location>
</feature>
<dbReference type="GO" id="GO:0000329">
    <property type="term" value="C:fungal-type vacuole membrane"/>
    <property type="evidence" value="ECO:0007669"/>
    <property type="project" value="TreeGrafter"/>
</dbReference>
<evidence type="ECO:0000256" key="5">
    <source>
        <dbReference type="ARBA" id="ARBA00023136"/>
    </source>
</evidence>
<dbReference type="PANTHER" id="PTHR23501:SF191">
    <property type="entry name" value="VACUOLAR BASIC AMINO ACID TRANSPORTER 4"/>
    <property type="match status" value="1"/>
</dbReference>
<feature type="transmembrane region" description="Helical" evidence="7">
    <location>
        <begin position="104"/>
        <end position="127"/>
    </location>
</feature>
<gene>
    <name evidence="9" type="ORF">CspeluHIS016_0107110</name>
</gene>
<evidence type="ECO:0000256" key="6">
    <source>
        <dbReference type="SAM" id="MobiDB-lite"/>
    </source>
</evidence>
<feature type="transmembrane region" description="Helical" evidence="7">
    <location>
        <begin position="397"/>
        <end position="415"/>
    </location>
</feature>
<evidence type="ECO:0000313" key="10">
    <source>
        <dbReference type="Proteomes" id="UP001222932"/>
    </source>
</evidence>
<comment type="subcellular location">
    <subcellularLocation>
        <location evidence="1">Endomembrane system</location>
        <topology evidence="1">Multi-pass membrane protein</topology>
    </subcellularLocation>
</comment>
<dbReference type="Proteomes" id="UP001222932">
    <property type="component" value="Unassembled WGS sequence"/>
</dbReference>
<evidence type="ECO:0000256" key="4">
    <source>
        <dbReference type="ARBA" id="ARBA00022989"/>
    </source>
</evidence>
<keyword evidence="2" id="KW-0813">Transport</keyword>
<dbReference type="SUPFAM" id="SSF103473">
    <property type="entry name" value="MFS general substrate transporter"/>
    <property type="match status" value="1"/>
</dbReference>
<feature type="transmembrane region" description="Helical" evidence="7">
    <location>
        <begin position="166"/>
        <end position="187"/>
    </location>
</feature>
<feature type="transmembrane region" description="Helical" evidence="7">
    <location>
        <begin position="264"/>
        <end position="283"/>
    </location>
</feature>
<feature type="transmembrane region" description="Helical" evidence="7">
    <location>
        <begin position="196"/>
        <end position="215"/>
    </location>
</feature>
<keyword evidence="10" id="KW-1185">Reference proteome</keyword>
<dbReference type="PROSITE" id="PS50850">
    <property type="entry name" value="MFS"/>
    <property type="match status" value="1"/>
</dbReference>
<dbReference type="InterPro" id="IPR020846">
    <property type="entry name" value="MFS_dom"/>
</dbReference>
<feature type="transmembrane region" description="Helical" evidence="7">
    <location>
        <begin position="65"/>
        <end position="84"/>
    </location>
</feature>
<evidence type="ECO:0000256" key="3">
    <source>
        <dbReference type="ARBA" id="ARBA00022692"/>
    </source>
</evidence>
<dbReference type="InterPro" id="IPR036259">
    <property type="entry name" value="MFS_trans_sf"/>
</dbReference>
<dbReference type="GO" id="GO:0015174">
    <property type="term" value="F:basic amino acid transmembrane transporter activity"/>
    <property type="evidence" value="ECO:0007669"/>
    <property type="project" value="TreeGrafter"/>
</dbReference>
<protein>
    <recommendedName>
        <fullName evidence="8">Major facilitator superfamily (MFS) profile domain-containing protein</fullName>
    </recommendedName>
</protein>
<reference evidence="9" key="1">
    <citation type="journal article" date="2023" name="BMC Genomics">
        <title>Chromosome-level genome assemblies of Cutaneotrichosporon spp. (Trichosporonales, Basidiomycota) reveal imbalanced evolution between nucleotide sequences and chromosome synteny.</title>
        <authorList>
            <person name="Kobayashi Y."/>
            <person name="Kayamori A."/>
            <person name="Aoki K."/>
            <person name="Shiwa Y."/>
            <person name="Matsutani M."/>
            <person name="Fujita N."/>
            <person name="Sugita T."/>
            <person name="Iwasaki W."/>
            <person name="Tanaka N."/>
            <person name="Takashima M."/>
        </authorList>
    </citation>
    <scope>NUCLEOTIDE SEQUENCE</scope>
    <source>
        <strain evidence="9">HIS016</strain>
    </source>
</reference>
<reference evidence="9" key="2">
    <citation type="submission" date="2023-06" db="EMBL/GenBank/DDBJ databases">
        <authorList>
            <person name="Kobayashi Y."/>
            <person name="Kayamori A."/>
            <person name="Aoki K."/>
            <person name="Shiwa Y."/>
            <person name="Fujita N."/>
            <person name="Sugita T."/>
            <person name="Iwasaki W."/>
            <person name="Tanaka N."/>
            <person name="Takashima M."/>
        </authorList>
    </citation>
    <scope>NUCLEOTIDE SEQUENCE</scope>
    <source>
        <strain evidence="9">HIS016</strain>
    </source>
</reference>
<proteinExistence type="predicted"/>
<feature type="transmembrane region" description="Helical" evidence="7">
    <location>
        <begin position="427"/>
        <end position="451"/>
    </location>
</feature>
<feature type="region of interest" description="Disordered" evidence="6">
    <location>
        <begin position="1"/>
        <end position="31"/>
    </location>
</feature>
<dbReference type="GO" id="GO:0012505">
    <property type="term" value="C:endomembrane system"/>
    <property type="evidence" value="ECO:0007669"/>
    <property type="project" value="UniProtKB-SubCell"/>
</dbReference>
<dbReference type="InterPro" id="IPR011701">
    <property type="entry name" value="MFS"/>
</dbReference>
<dbReference type="GO" id="GO:0005886">
    <property type="term" value="C:plasma membrane"/>
    <property type="evidence" value="ECO:0007669"/>
    <property type="project" value="TreeGrafter"/>
</dbReference>
<feature type="transmembrane region" description="Helical" evidence="7">
    <location>
        <begin position="369"/>
        <end position="388"/>
    </location>
</feature>
<sequence length="583" mass="61612">MAASERTPLLSTAGSSTLASPTSDTSKSGSFDLSTTVPNAKLTGNGNSAPALQRSRPLKETMTRTRLVVILAGIWSSNFAYALQSTAIPTLAPTIAGSFQHAELASYLGSVFTLANTAFIPVYGVLIDTLGRRFAMLTACAFYGAGSVACAMAPGMWYLIAARGLTGLGGGGLLTVSAVICTDLVALHERGFYQGLMMTVFGLGAALGGPTAGILADRYGWPLAFWSQLPVILFCATIVSVFLPEPPIPPTHTSLLHGLLSLDWAGVLLLSSSTASLILGLSFHTSYFRPWSDPSVYGLLIASAVLFMVFMLAEMRAERPIVPMNLFKTSQLRAIWSSTVLLMIGSQALLFHVPTYFAVLMDMPAVDAGWVLSVCSGIGLSTGTLFAGHHIRRGGRYAWLGVVALLPSVSAAWLAATWNPGWPNWGYYATILPMNTGYAIYLCVSLIALISSVDSRAMPKATALLYTVRSLGSTLGVSLGGSIQVGALVRALRQRFGGIAGGEAIIDAVVHSKAAIKNLSNKYAKMALGAYAVSLRTVWIASGCVAVLAAVCASFIRENEIHKGDQLKEDVERVEAVIEAERV</sequence>
<name>A0AAD3Y891_9TREE</name>
<feature type="transmembrane region" description="Helical" evidence="7">
    <location>
        <begin position="221"/>
        <end position="243"/>
    </location>
</feature>
<feature type="compositionally biased region" description="Low complexity" evidence="6">
    <location>
        <begin position="7"/>
        <end position="23"/>
    </location>
</feature>
<dbReference type="EMBL" id="BTCM01000001">
    <property type="protein sequence ID" value="GMK54125.1"/>
    <property type="molecule type" value="Genomic_DNA"/>
</dbReference>
<comment type="caution">
    <text evidence="9">The sequence shown here is derived from an EMBL/GenBank/DDBJ whole genome shotgun (WGS) entry which is preliminary data.</text>
</comment>
<feature type="domain" description="Major facilitator superfamily (MFS) profile" evidence="8">
    <location>
        <begin position="70"/>
        <end position="561"/>
    </location>
</feature>
<evidence type="ECO:0000256" key="2">
    <source>
        <dbReference type="ARBA" id="ARBA00022448"/>
    </source>
</evidence>
<feature type="transmembrane region" description="Helical" evidence="7">
    <location>
        <begin position="463"/>
        <end position="483"/>
    </location>
</feature>
<feature type="region of interest" description="Disordered" evidence="6">
    <location>
        <begin position="37"/>
        <end position="56"/>
    </location>
</feature>
<dbReference type="AlphaFoldDB" id="A0AAD3Y891"/>
<dbReference type="PANTHER" id="PTHR23501">
    <property type="entry name" value="MAJOR FACILITATOR SUPERFAMILY"/>
    <property type="match status" value="1"/>
</dbReference>
<dbReference type="Pfam" id="PF07690">
    <property type="entry name" value="MFS_1"/>
    <property type="match status" value="1"/>
</dbReference>
<feature type="transmembrane region" description="Helical" evidence="7">
    <location>
        <begin position="538"/>
        <end position="556"/>
    </location>
</feature>
<evidence type="ECO:0000259" key="8">
    <source>
        <dbReference type="PROSITE" id="PS50850"/>
    </source>
</evidence>
<keyword evidence="5 7" id="KW-0472">Membrane</keyword>
<evidence type="ECO:0000313" key="9">
    <source>
        <dbReference type="EMBL" id="GMK54125.1"/>
    </source>
</evidence>